<feature type="domain" description="Mycothiol-dependent maleylpyruvate isomerase metal-binding" evidence="1">
    <location>
        <begin position="8"/>
        <end position="46"/>
    </location>
</feature>
<dbReference type="Pfam" id="PF11716">
    <property type="entry name" value="MDMPI_N"/>
    <property type="match status" value="1"/>
</dbReference>
<dbReference type="InterPro" id="IPR017519">
    <property type="entry name" value="CHP03085"/>
</dbReference>
<dbReference type="GO" id="GO:0046872">
    <property type="term" value="F:metal ion binding"/>
    <property type="evidence" value="ECO:0007669"/>
    <property type="project" value="InterPro"/>
</dbReference>
<dbReference type="NCBIfam" id="TIGR03083">
    <property type="entry name" value="maleylpyruvate isomerase family mycothiol-dependent enzyme"/>
    <property type="match status" value="1"/>
</dbReference>
<dbReference type="AlphaFoldDB" id="A0A9W6VHG0"/>
<evidence type="ECO:0000313" key="3">
    <source>
        <dbReference type="Proteomes" id="UP001165135"/>
    </source>
</evidence>
<comment type="caution">
    <text evidence="2">The sequence shown here is derived from an EMBL/GenBank/DDBJ whole genome shotgun (WGS) entry which is preliminary data.</text>
</comment>
<dbReference type="SUPFAM" id="SSF109854">
    <property type="entry name" value="DinB/YfiT-like putative metalloenzymes"/>
    <property type="match status" value="1"/>
</dbReference>
<name>A0A9W6VHG0_9ACTN</name>
<reference evidence="2" key="1">
    <citation type="submission" date="2023-03" db="EMBL/GenBank/DDBJ databases">
        <title>Actinoallomurus iriomotensis NBRC 103681.</title>
        <authorList>
            <person name="Ichikawa N."/>
            <person name="Sato H."/>
            <person name="Tonouchi N."/>
        </authorList>
    </citation>
    <scope>NUCLEOTIDE SEQUENCE</scope>
    <source>
        <strain evidence="2">NBRC 103681</strain>
    </source>
</reference>
<dbReference type="InterPro" id="IPR024344">
    <property type="entry name" value="MDMPI_metal-binding"/>
</dbReference>
<dbReference type="InterPro" id="IPR034660">
    <property type="entry name" value="DinB/YfiT-like"/>
</dbReference>
<dbReference type="Proteomes" id="UP001165135">
    <property type="component" value="Unassembled WGS sequence"/>
</dbReference>
<dbReference type="EMBL" id="BSTJ01000001">
    <property type="protein sequence ID" value="GLY71858.1"/>
    <property type="molecule type" value="Genomic_DNA"/>
</dbReference>
<dbReference type="NCBIfam" id="TIGR03085">
    <property type="entry name" value="TIGR03085 family metal-binding protein"/>
    <property type="match status" value="1"/>
</dbReference>
<accession>A0A9W6VHG0</accession>
<protein>
    <submittedName>
        <fullName evidence="2">TIGR03085 family protein</fullName>
    </submittedName>
</protein>
<sequence>MANQNWARAERDALCDLLAETGPDAPTLCEGWTTGDLAAHLVLRERRPDAAPGIMVPLLAGRTERVQRRILAETPFPRLVGLLRQGPPAWSPMGLPGINGVANTVEFFVHHEDVRRARSEWEPRQLSAAFEDLLWRRLSAGRFLLRRVPVQVTLAEPEGRTQRLTKNGKQARVHGLPSELTLWTAGRGRAARVEVTGEAEAVNVLSQSRWRM</sequence>
<gene>
    <name evidence="2" type="ORF">Airi01_001250</name>
</gene>
<dbReference type="InterPro" id="IPR017517">
    <property type="entry name" value="Maleyloyr_isom"/>
</dbReference>
<evidence type="ECO:0000313" key="2">
    <source>
        <dbReference type="EMBL" id="GLY71858.1"/>
    </source>
</evidence>
<organism evidence="2 3">
    <name type="scientific">Actinoallomurus iriomotensis</name>
    <dbReference type="NCBI Taxonomy" id="478107"/>
    <lineage>
        <taxon>Bacteria</taxon>
        <taxon>Bacillati</taxon>
        <taxon>Actinomycetota</taxon>
        <taxon>Actinomycetes</taxon>
        <taxon>Streptosporangiales</taxon>
        <taxon>Thermomonosporaceae</taxon>
        <taxon>Actinoallomurus</taxon>
    </lineage>
</organism>
<dbReference type="RefSeq" id="WP_285616786.1">
    <property type="nucleotide sequence ID" value="NZ_BSTJ01000001.1"/>
</dbReference>
<evidence type="ECO:0000259" key="1">
    <source>
        <dbReference type="Pfam" id="PF11716"/>
    </source>
</evidence>
<proteinExistence type="predicted"/>